<dbReference type="EMBL" id="CP136895">
    <property type="protein sequence ID" value="WOL10069.1"/>
    <property type="molecule type" value="Genomic_DNA"/>
</dbReference>
<dbReference type="AlphaFoldDB" id="A0AAQ3KL35"/>
<feature type="region of interest" description="Disordered" evidence="1">
    <location>
        <begin position="1"/>
        <end position="24"/>
    </location>
</feature>
<reference evidence="2 3" key="1">
    <citation type="submission" date="2023-10" db="EMBL/GenBank/DDBJ databases">
        <title>Chromosome-scale genome assembly provides insights into flower coloration mechanisms of Canna indica.</title>
        <authorList>
            <person name="Li C."/>
        </authorList>
    </citation>
    <scope>NUCLEOTIDE SEQUENCE [LARGE SCALE GENOMIC DNA]</scope>
    <source>
        <tissue evidence="2">Flower</tissue>
    </source>
</reference>
<protein>
    <submittedName>
        <fullName evidence="2">Uncharacterized protein</fullName>
    </submittedName>
</protein>
<evidence type="ECO:0000313" key="3">
    <source>
        <dbReference type="Proteomes" id="UP001327560"/>
    </source>
</evidence>
<proteinExistence type="predicted"/>
<accession>A0AAQ3KL35</accession>
<evidence type="ECO:0000256" key="1">
    <source>
        <dbReference type="SAM" id="MobiDB-lite"/>
    </source>
</evidence>
<keyword evidence="3" id="KW-1185">Reference proteome</keyword>
<dbReference type="Proteomes" id="UP001327560">
    <property type="component" value="Chromosome 6"/>
</dbReference>
<sequence length="55" mass="6059">MTLTNSPTSNASKGNVMPPPFPPFLIYHNTDDYEVAGYSIPTQSPGRDERVGHRP</sequence>
<gene>
    <name evidence="2" type="ORF">Cni_G18823</name>
</gene>
<name>A0AAQ3KL35_9LILI</name>
<organism evidence="2 3">
    <name type="scientific">Canna indica</name>
    <name type="common">Indian-shot</name>
    <dbReference type="NCBI Taxonomy" id="4628"/>
    <lineage>
        <taxon>Eukaryota</taxon>
        <taxon>Viridiplantae</taxon>
        <taxon>Streptophyta</taxon>
        <taxon>Embryophyta</taxon>
        <taxon>Tracheophyta</taxon>
        <taxon>Spermatophyta</taxon>
        <taxon>Magnoliopsida</taxon>
        <taxon>Liliopsida</taxon>
        <taxon>Zingiberales</taxon>
        <taxon>Cannaceae</taxon>
        <taxon>Canna</taxon>
    </lineage>
</organism>
<evidence type="ECO:0000313" key="2">
    <source>
        <dbReference type="EMBL" id="WOL10069.1"/>
    </source>
</evidence>
<feature type="compositionally biased region" description="Basic and acidic residues" evidence="1">
    <location>
        <begin position="46"/>
        <end position="55"/>
    </location>
</feature>
<feature type="region of interest" description="Disordered" evidence="1">
    <location>
        <begin position="36"/>
        <end position="55"/>
    </location>
</feature>
<feature type="compositionally biased region" description="Polar residues" evidence="1">
    <location>
        <begin position="1"/>
        <end position="13"/>
    </location>
</feature>